<sequence length="399" mass="41176">MTGRSITVEDVPALLAGAEFFSTSAAGEGIEFAGFWLEDILARTGPVELVTADELDPDTPCAAVGAMGSTVAMAELPPSGEEPLALARSLGGRFGAPLGAIMPLNAASVNALHPVAAAAVLGLPLIDCDGMGRVFPLIHQTTYELAGLSLSPLAVVSAGNDSLLLDTGSARAEQIARSIAQAAGGWLLCGMYRTRVGLLREAAIHGSMSRTLEVGRLLREHASDGATAQALAGDPPWPEVASWPPHARPGDGESSRRGTAPHEHLLRDLMAATGATVLGGGRVVELGPSTRQAGTVYPGNPTSMVVHDHDSGRLIRLEAHNELVLALADGALTAAVPDLLCLLDRGTLRMTGPERLTVGDQVDALCVPAAPVWHSVHGLGLGGPGAFGFPLRHPRQEGR</sequence>
<dbReference type="InterPro" id="IPR048350">
    <property type="entry name" value="S-Me-THD-like_C"/>
</dbReference>
<evidence type="ECO:0000313" key="4">
    <source>
        <dbReference type="EMBL" id="RCG30626.1"/>
    </source>
</evidence>
<dbReference type="InterPro" id="IPR010318">
    <property type="entry name" value="S-Me-THD_N"/>
</dbReference>
<dbReference type="RefSeq" id="WP_114029421.1">
    <property type="nucleotide sequence ID" value="NZ_QOIL01000007.1"/>
</dbReference>
<comment type="caution">
    <text evidence="4">The sequence shown here is derived from an EMBL/GenBank/DDBJ whole genome shotgun (WGS) entry which is preliminary data.</text>
</comment>
<evidence type="ECO:0000256" key="1">
    <source>
        <dbReference type="SAM" id="MobiDB-lite"/>
    </source>
</evidence>
<name>A0A367FJS6_9ACTN</name>
<dbReference type="EMBL" id="QOIL01000007">
    <property type="protein sequence ID" value="RCG30626.1"/>
    <property type="molecule type" value="Genomic_DNA"/>
</dbReference>
<feature type="domain" description="S-Me-THD-like C-terminal" evidence="3">
    <location>
        <begin position="171"/>
        <end position="230"/>
    </location>
</feature>
<feature type="region of interest" description="Disordered" evidence="1">
    <location>
        <begin position="225"/>
        <end position="259"/>
    </location>
</feature>
<dbReference type="OrthoDB" id="3170437at2"/>
<feature type="domain" description="S-Me-THD-like C-terminal" evidence="3">
    <location>
        <begin position="263"/>
        <end position="391"/>
    </location>
</feature>
<dbReference type="InterPro" id="IPR027479">
    <property type="entry name" value="S-Me-THD_N_sf"/>
</dbReference>
<dbReference type="Pfam" id="PF20906">
    <property type="entry name" value="S-Me-THD_C"/>
    <property type="match status" value="2"/>
</dbReference>
<evidence type="ECO:0000259" key="2">
    <source>
        <dbReference type="Pfam" id="PF06032"/>
    </source>
</evidence>
<proteinExistence type="predicted"/>
<evidence type="ECO:0000313" key="5">
    <source>
        <dbReference type="Proteomes" id="UP000253094"/>
    </source>
</evidence>
<dbReference type="SUPFAM" id="SSF160991">
    <property type="entry name" value="CV3147-like"/>
    <property type="match status" value="2"/>
</dbReference>
<dbReference type="AlphaFoldDB" id="A0A367FJS6"/>
<reference evidence="4 5" key="1">
    <citation type="submission" date="2018-06" db="EMBL/GenBank/DDBJ databases">
        <title>Sphaerisporangium craniellae sp. nov., isolated from a marine sponge in the South China Sea.</title>
        <authorList>
            <person name="Li L."/>
        </authorList>
    </citation>
    <scope>NUCLEOTIDE SEQUENCE [LARGE SCALE GENOMIC DNA]</scope>
    <source>
        <strain evidence="4 5">CCTCC AA 208026</strain>
    </source>
</reference>
<feature type="domain" description="S-Me-THD N-terminal" evidence="2">
    <location>
        <begin position="9"/>
        <end position="166"/>
    </location>
</feature>
<evidence type="ECO:0000259" key="3">
    <source>
        <dbReference type="Pfam" id="PF20906"/>
    </source>
</evidence>
<organism evidence="4 5">
    <name type="scientific">Sphaerisporangium album</name>
    <dbReference type="NCBI Taxonomy" id="509200"/>
    <lineage>
        <taxon>Bacteria</taxon>
        <taxon>Bacillati</taxon>
        <taxon>Actinomycetota</taxon>
        <taxon>Actinomycetes</taxon>
        <taxon>Streptosporangiales</taxon>
        <taxon>Streptosporangiaceae</taxon>
        <taxon>Sphaerisporangium</taxon>
    </lineage>
</organism>
<gene>
    <name evidence="4" type="ORF">DQ384_15180</name>
</gene>
<dbReference type="Gene3D" id="3.40.1610.10">
    <property type="entry name" value="CV3147-like domain"/>
    <property type="match status" value="1"/>
</dbReference>
<dbReference type="Proteomes" id="UP000253094">
    <property type="component" value="Unassembled WGS sequence"/>
</dbReference>
<keyword evidence="5" id="KW-1185">Reference proteome</keyword>
<dbReference type="Pfam" id="PF06032">
    <property type="entry name" value="S-Me-THD_N"/>
    <property type="match status" value="1"/>
</dbReference>
<feature type="compositionally biased region" description="Basic and acidic residues" evidence="1">
    <location>
        <begin position="248"/>
        <end position="259"/>
    </location>
</feature>
<protein>
    <submittedName>
        <fullName evidence="4">DUF917 domain-containing protein</fullName>
    </submittedName>
</protein>
<accession>A0A367FJS6</accession>